<protein>
    <submittedName>
        <fullName evidence="1">Uncharacterized protein</fullName>
    </submittedName>
</protein>
<dbReference type="PANTHER" id="PTHR13503:SF3">
    <property type="entry name" value="NEGATIVE ELONGATION FACTOR B"/>
    <property type="match status" value="1"/>
</dbReference>
<dbReference type="EMBL" id="JARKHS020036358">
    <property type="protein sequence ID" value="KAK8756276.1"/>
    <property type="molecule type" value="Genomic_DNA"/>
</dbReference>
<proteinExistence type="predicted"/>
<evidence type="ECO:0000313" key="2">
    <source>
        <dbReference type="Proteomes" id="UP001321473"/>
    </source>
</evidence>
<comment type="caution">
    <text evidence="1">The sequence shown here is derived from an EMBL/GenBank/DDBJ whole genome shotgun (WGS) entry which is preliminary data.</text>
</comment>
<dbReference type="PANTHER" id="PTHR13503">
    <property type="entry name" value="NEGATIVE ELONGATION FACTOR COMPLEX MEMBER B"/>
    <property type="match status" value="1"/>
</dbReference>
<keyword evidence="2" id="KW-1185">Reference proteome</keyword>
<dbReference type="GO" id="GO:0032021">
    <property type="term" value="C:NELF complex"/>
    <property type="evidence" value="ECO:0007669"/>
    <property type="project" value="TreeGrafter"/>
</dbReference>
<dbReference type="InterPro" id="IPR010405">
    <property type="entry name" value="COBRA1"/>
</dbReference>
<dbReference type="Pfam" id="PF06209">
    <property type="entry name" value="COBRA1"/>
    <property type="match status" value="1"/>
</dbReference>
<accession>A0AAQ4D1D6</accession>
<organism evidence="1 2">
    <name type="scientific">Amblyomma americanum</name>
    <name type="common">Lone star tick</name>
    <dbReference type="NCBI Taxonomy" id="6943"/>
    <lineage>
        <taxon>Eukaryota</taxon>
        <taxon>Metazoa</taxon>
        <taxon>Ecdysozoa</taxon>
        <taxon>Arthropoda</taxon>
        <taxon>Chelicerata</taxon>
        <taxon>Arachnida</taxon>
        <taxon>Acari</taxon>
        <taxon>Parasitiformes</taxon>
        <taxon>Ixodida</taxon>
        <taxon>Ixodoidea</taxon>
        <taxon>Ixodidae</taxon>
        <taxon>Amblyomminae</taxon>
        <taxon>Amblyomma</taxon>
    </lineage>
</organism>
<name>A0AAQ4D1D6_AMBAM</name>
<dbReference type="Proteomes" id="UP001321473">
    <property type="component" value="Unassembled WGS sequence"/>
</dbReference>
<gene>
    <name evidence="1" type="ORF">V5799_001022</name>
</gene>
<dbReference type="GO" id="GO:0034244">
    <property type="term" value="P:negative regulation of transcription elongation by RNA polymerase II"/>
    <property type="evidence" value="ECO:0007669"/>
    <property type="project" value="TreeGrafter"/>
</dbReference>
<sequence>MLSLGLRAWDMISTQQYKEPKLDVQLVTKFLPALMSLIVDDQVRSLGSRLPQDDRESAITTIEHSGPPPDAYQAYVQENAVASMLAVYYTFHTARQRDRTGVMRVLGSLAGAEGQRAYHDPFLHTLVGHLALMTDDFAQEDFCTVVFDEFFLTGLSASPSGGSNVAPAPAGTPAAAAAAAASLAAAECANNTARHLLRLLWHVHAKLPPARLQGLMKTLQPLAQANEGLKPAVQALQDKLKDTTPPAAEPEQHHAFISLACGSLVTSSCHHLARYPAVLEFHWTNGLEAVHLALANLSSLLTLLSLALALVEIKESKKYSPCFGCFLN</sequence>
<evidence type="ECO:0000313" key="1">
    <source>
        <dbReference type="EMBL" id="KAK8756276.1"/>
    </source>
</evidence>
<reference evidence="1 2" key="1">
    <citation type="journal article" date="2023" name="Arcadia Sci">
        <title>De novo assembly of a long-read Amblyomma americanum tick genome.</title>
        <authorList>
            <person name="Chou S."/>
            <person name="Poskanzer K.E."/>
            <person name="Rollins M."/>
            <person name="Thuy-Boun P.S."/>
        </authorList>
    </citation>
    <scope>NUCLEOTIDE SEQUENCE [LARGE SCALE GENOMIC DNA]</scope>
    <source>
        <strain evidence="1">F_SG_1</strain>
        <tissue evidence="1">Salivary glands</tissue>
    </source>
</reference>
<dbReference type="AlphaFoldDB" id="A0AAQ4D1D6"/>